<feature type="compositionally biased region" description="Polar residues" evidence="1">
    <location>
        <begin position="233"/>
        <end position="250"/>
    </location>
</feature>
<feature type="compositionally biased region" description="Polar residues" evidence="1">
    <location>
        <begin position="42"/>
        <end position="56"/>
    </location>
</feature>
<evidence type="ECO:0000256" key="2">
    <source>
        <dbReference type="SAM" id="Phobius"/>
    </source>
</evidence>
<accession>A0ABR6ZUV6</accession>
<name>A0ABR6ZUV6_9BURK</name>
<gene>
    <name evidence="3" type="ORF">H8L32_19295</name>
</gene>
<dbReference type="RefSeq" id="WP_186948893.1">
    <property type="nucleotide sequence ID" value="NZ_JACOGF010000010.1"/>
</dbReference>
<organism evidence="3 4">
    <name type="scientific">Undibacterium hunanense</name>
    <dbReference type="NCBI Taxonomy" id="2762292"/>
    <lineage>
        <taxon>Bacteria</taxon>
        <taxon>Pseudomonadati</taxon>
        <taxon>Pseudomonadota</taxon>
        <taxon>Betaproteobacteria</taxon>
        <taxon>Burkholderiales</taxon>
        <taxon>Oxalobacteraceae</taxon>
        <taxon>Undibacterium</taxon>
    </lineage>
</organism>
<dbReference type="EMBL" id="JACOGF010000010">
    <property type="protein sequence ID" value="MBC3919642.1"/>
    <property type="molecule type" value="Genomic_DNA"/>
</dbReference>
<feature type="region of interest" description="Disordered" evidence="1">
    <location>
        <begin position="1"/>
        <end position="56"/>
    </location>
</feature>
<evidence type="ECO:0000313" key="4">
    <source>
        <dbReference type="Proteomes" id="UP000650424"/>
    </source>
</evidence>
<feature type="compositionally biased region" description="Low complexity" evidence="1">
    <location>
        <begin position="213"/>
        <end position="227"/>
    </location>
</feature>
<proteinExistence type="predicted"/>
<feature type="transmembrane region" description="Helical" evidence="2">
    <location>
        <begin position="375"/>
        <end position="393"/>
    </location>
</feature>
<feature type="transmembrane region" description="Helical" evidence="2">
    <location>
        <begin position="266"/>
        <end position="286"/>
    </location>
</feature>
<feature type="region of interest" description="Disordered" evidence="1">
    <location>
        <begin position="213"/>
        <end position="251"/>
    </location>
</feature>
<keyword evidence="2" id="KW-0812">Transmembrane</keyword>
<keyword evidence="4" id="KW-1185">Reference proteome</keyword>
<evidence type="ECO:0000313" key="3">
    <source>
        <dbReference type="EMBL" id="MBC3919642.1"/>
    </source>
</evidence>
<keyword evidence="2" id="KW-1133">Transmembrane helix</keyword>
<feature type="transmembrane region" description="Helical" evidence="2">
    <location>
        <begin position="323"/>
        <end position="344"/>
    </location>
</feature>
<feature type="compositionally biased region" description="Polar residues" evidence="1">
    <location>
        <begin position="13"/>
        <end position="23"/>
    </location>
</feature>
<feature type="compositionally biased region" description="Basic and acidic residues" evidence="1">
    <location>
        <begin position="26"/>
        <end position="36"/>
    </location>
</feature>
<reference evidence="3 4" key="1">
    <citation type="submission" date="2020-08" db="EMBL/GenBank/DDBJ databases">
        <title>Novel species isolated from subtropical streams in China.</title>
        <authorList>
            <person name="Lu H."/>
        </authorList>
    </citation>
    <scope>NUCLEOTIDE SEQUENCE [LARGE SCALE GENOMIC DNA]</scope>
    <source>
        <strain evidence="3 4">CY18W</strain>
    </source>
</reference>
<feature type="transmembrane region" description="Helical" evidence="2">
    <location>
        <begin position="292"/>
        <end position="311"/>
    </location>
</feature>
<comment type="caution">
    <text evidence="3">The sequence shown here is derived from an EMBL/GenBank/DDBJ whole genome shotgun (WGS) entry which is preliminary data.</text>
</comment>
<keyword evidence="2" id="KW-0472">Membrane</keyword>
<evidence type="ECO:0000256" key="1">
    <source>
        <dbReference type="SAM" id="MobiDB-lite"/>
    </source>
</evidence>
<dbReference type="Proteomes" id="UP000650424">
    <property type="component" value="Unassembled WGS sequence"/>
</dbReference>
<sequence>MEFDTITPEPQGRPSNAAGSSLSLEDWDKPAAKKPEPAPAPSSQRELTGHDISNLNPKQFHNANLGLEFYAPGAWREVKNTRSIHLHDAATDTRMEANGFARAEVSIERWVGMRLPMLEKEMPHLKQVARPAVIKGENWGYGIQGIAAEYRGRAHGDEEDTCMIICCMCTDELLLSITITAKASVFEANRAVYHWIFSRSDISNPLAVMGSNGSSNAGNTSNTGRSSAVGSRHSASNKAVASRGNTANATSDHDAEIGSIASGQRLFIFGILLSLFLASWMKNVNIFDRTELMISVFLCLLVAATGLFGFFRMAKGFAWSGRISLVMFVLSCIPLVSLFTFLFMNFKASARLKEEGYKVGLLGAPSAIPDNNHDMRNILVCCVVLSLIGYGVLLKISKGPKEEAITAFSPPDHSFSVSLPGKPVEQAAKVAPGVTNNHSYALHAGKFFYGITYFELPSRPADVSGLLDNIRNSAAQGENTIVSDDHMIRLDGNPGRSLRLEAKGLVRQAHYYVIDKTIYIIEVATEKNEANSPKIAAFMDSFHVN</sequence>
<protein>
    <submittedName>
        <fullName evidence="3">Uncharacterized protein</fullName>
    </submittedName>
</protein>